<dbReference type="EC" id="1.1.1.35" evidence="4"/>
<accession>A0ABX1N596</accession>
<evidence type="ECO:0000259" key="3">
    <source>
        <dbReference type="Pfam" id="PF02737"/>
    </source>
</evidence>
<name>A0ABX1N596_9RHOO</name>
<keyword evidence="1 4" id="KW-0560">Oxidoreductase</keyword>
<dbReference type="Gene3D" id="3.40.50.720">
    <property type="entry name" value="NAD(P)-binding Rossmann-like Domain"/>
    <property type="match status" value="1"/>
</dbReference>
<evidence type="ECO:0000259" key="2">
    <source>
        <dbReference type="Pfam" id="PF00725"/>
    </source>
</evidence>
<dbReference type="PANTHER" id="PTHR48075">
    <property type="entry name" value="3-HYDROXYACYL-COA DEHYDROGENASE FAMILY PROTEIN"/>
    <property type="match status" value="1"/>
</dbReference>
<dbReference type="Pfam" id="PF00725">
    <property type="entry name" value="3HCDH"/>
    <property type="match status" value="2"/>
</dbReference>
<reference evidence="4" key="1">
    <citation type="submission" date="2019-12" db="EMBL/GenBank/DDBJ databases">
        <title>Comparative genomics gives insights into the taxonomy of the Azoarcus-Aromatoleum group and reveals separate origins of nif in the plant-associated Azoarcus and non-plant-associated Aromatoleum sub-groups.</title>
        <authorList>
            <person name="Lafos M."/>
            <person name="Maluk M."/>
            <person name="Batista M."/>
            <person name="Junghare M."/>
            <person name="Carmona M."/>
            <person name="Faoro H."/>
            <person name="Cruz L.M."/>
            <person name="Battistoni F."/>
            <person name="De Souza E."/>
            <person name="Pedrosa F."/>
            <person name="Chen W.-M."/>
            <person name="Poole P.S."/>
            <person name="Dixon R.A."/>
            <person name="James E.K."/>
        </authorList>
    </citation>
    <scope>NUCLEOTIDE SEQUENCE</scope>
    <source>
        <strain evidence="4">U120</strain>
    </source>
</reference>
<feature type="domain" description="3-hydroxyacyl-CoA dehydrogenase C-terminal" evidence="2">
    <location>
        <begin position="415"/>
        <end position="495"/>
    </location>
</feature>
<dbReference type="InterPro" id="IPR006176">
    <property type="entry name" value="3-OHacyl-CoA_DH_NAD-bd"/>
</dbReference>
<dbReference type="EMBL" id="WTVH01000029">
    <property type="protein sequence ID" value="NMF94431.1"/>
    <property type="molecule type" value="Genomic_DNA"/>
</dbReference>
<dbReference type="InterPro" id="IPR036291">
    <property type="entry name" value="NAD(P)-bd_dom_sf"/>
</dbReference>
<feature type="domain" description="3-hydroxyacyl-CoA dehydrogenase NAD binding" evidence="3">
    <location>
        <begin position="11"/>
        <end position="189"/>
    </location>
</feature>
<dbReference type="SUPFAM" id="SSF48179">
    <property type="entry name" value="6-phosphogluconate dehydrogenase C-terminal domain-like"/>
    <property type="match status" value="2"/>
</dbReference>
<evidence type="ECO:0000313" key="5">
    <source>
        <dbReference type="Proteomes" id="UP000601990"/>
    </source>
</evidence>
<dbReference type="Pfam" id="PF02737">
    <property type="entry name" value="3HCDH_N"/>
    <property type="match status" value="1"/>
</dbReference>
<proteinExistence type="predicted"/>
<gene>
    <name evidence="4" type="ORF">GO608_13970</name>
</gene>
<comment type="caution">
    <text evidence="4">The sequence shown here is derived from an EMBL/GenBank/DDBJ whole genome shotgun (WGS) entry which is preliminary data.</text>
</comment>
<dbReference type="Gene3D" id="1.10.1040.10">
    <property type="entry name" value="N-(1-d-carboxylethyl)-l-norvaline Dehydrogenase, domain 2"/>
    <property type="match status" value="2"/>
</dbReference>
<dbReference type="PANTHER" id="PTHR48075:SF5">
    <property type="entry name" value="3-HYDROXYBUTYRYL-COA DEHYDROGENASE"/>
    <property type="match status" value="1"/>
</dbReference>
<keyword evidence="5" id="KW-1185">Reference proteome</keyword>
<sequence>MLDATRQNLTLGVVGTGLMGRGIAQIAVQGGVQVRLFDSRPRAAAEACDAVAQMLAKLAEKGKLSADDAQAAVARLHIADTLQDLADCDIVVEAIVEDLDAKRQLFRDLETIVPDVCLLATNTSSLSVTSIAAGCRVPERVAGFHFFSPVPLMKIVEVIDGTLTSPWAGEALTALARRMGHTPVRAKDTPGFIVNHAGRGYLTEALRVLGEGIAEVPAVDAILRDAAGFRMGPCELLDLTGLDVSHPVMESIYAQYYQEPRFRPSPLTRTRLAAGLLGRKSGRGFYTYTNGQAEPVATPAVPALTQTPIWVSPSDPVRHARVLTLLAGRGIPIDYGERPADSSVCLVLPVGFDTTTTALAEELDPSRTLALDPLFLDGHLTLMTNPLTTSAARDAAWAALAGEDIVVSVIHDSPGFVAQRVVAMIVNIGCDIAQQRVATPEDIDSAVRLGLGYPKGPLALGDALGAATVLTILERLHDFYRDPRYRPSPWLIRRARLGVSLLTPEN</sequence>
<organism evidence="4 5">
    <name type="scientific">Aromatoleum buckelii</name>
    <dbReference type="NCBI Taxonomy" id="200254"/>
    <lineage>
        <taxon>Bacteria</taxon>
        <taxon>Pseudomonadati</taxon>
        <taxon>Pseudomonadota</taxon>
        <taxon>Betaproteobacteria</taxon>
        <taxon>Rhodocyclales</taxon>
        <taxon>Rhodocyclaceae</taxon>
        <taxon>Aromatoleum</taxon>
    </lineage>
</organism>
<dbReference type="GO" id="GO:0003857">
    <property type="term" value="F:(3S)-3-hydroxyacyl-CoA dehydrogenase (NAD+) activity"/>
    <property type="evidence" value="ECO:0007669"/>
    <property type="project" value="UniProtKB-EC"/>
</dbReference>
<dbReference type="InterPro" id="IPR006108">
    <property type="entry name" value="3HC_DH_C"/>
</dbReference>
<dbReference type="SUPFAM" id="SSF51735">
    <property type="entry name" value="NAD(P)-binding Rossmann-fold domains"/>
    <property type="match status" value="1"/>
</dbReference>
<dbReference type="RefSeq" id="WP_169199658.1">
    <property type="nucleotide sequence ID" value="NZ_WTVH02000010.1"/>
</dbReference>
<feature type="domain" description="3-hydroxyacyl-CoA dehydrogenase C-terminal" evidence="2">
    <location>
        <begin position="191"/>
        <end position="288"/>
    </location>
</feature>
<dbReference type="Proteomes" id="UP000601990">
    <property type="component" value="Unassembled WGS sequence"/>
</dbReference>
<dbReference type="InterPro" id="IPR013328">
    <property type="entry name" value="6PGD_dom2"/>
</dbReference>
<evidence type="ECO:0000256" key="1">
    <source>
        <dbReference type="ARBA" id="ARBA00023002"/>
    </source>
</evidence>
<dbReference type="InterPro" id="IPR008927">
    <property type="entry name" value="6-PGluconate_DH-like_C_sf"/>
</dbReference>
<dbReference type="NCBIfam" id="NF006124">
    <property type="entry name" value="PRK08268.1"/>
    <property type="match status" value="1"/>
</dbReference>
<protein>
    <submittedName>
        <fullName evidence="4">3-hydroxyacyl-CoA dehydrogenase</fullName>
        <ecNumber evidence="4">1.1.1.35</ecNumber>
    </submittedName>
</protein>
<evidence type="ECO:0000313" key="4">
    <source>
        <dbReference type="EMBL" id="NMF94431.1"/>
    </source>
</evidence>